<keyword evidence="6" id="KW-0411">Iron-sulfur</keyword>
<dbReference type="Pfam" id="PF13183">
    <property type="entry name" value="Fer4_8"/>
    <property type="match status" value="1"/>
</dbReference>
<evidence type="ECO:0000256" key="4">
    <source>
        <dbReference type="ARBA" id="ARBA00022982"/>
    </source>
</evidence>
<evidence type="ECO:0000259" key="7">
    <source>
        <dbReference type="PROSITE" id="PS51379"/>
    </source>
</evidence>
<keyword evidence="5" id="KW-0408">Iron</keyword>
<evidence type="ECO:0000256" key="5">
    <source>
        <dbReference type="ARBA" id="ARBA00023004"/>
    </source>
</evidence>
<feature type="domain" description="4Fe-4S ferredoxin-type" evidence="7">
    <location>
        <begin position="33"/>
        <end position="62"/>
    </location>
</feature>
<reference evidence="8 9" key="1">
    <citation type="submission" date="2024-09" db="EMBL/GenBank/DDBJ databases">
        <authorList>
            <person name="D'Angelo T."/>
        </authorList>
    </citation>
    <scope>NUCLEOTIDE SEQUENCE [LARGE SCALE GENOMIC DNA]</scope>
    <source>
        <strain evidence="8">SAG AM-320-E07</strain>
    </source>
</reference>
<keyword evidence="2" id="KW-0004">4Fe-4S</keyword>
<dbReference type="InterPro" id="IPR004017">
    <property type="entry name" value="Cys_rich_dom"/>
</dbReference>
<evidence type="ECO:0000256" key="6">
    <source>
        <dbReference type="ARBA" id="ARBA00023014"/>
    </source>
</evidence>
<dbReference type="EMBL" id="JBHPKH010000004">
    <property type="protein sequence ID" value="MFC1572102.1"/>
    <property type="molecule type" value="Genomic_DNA"/>
</dbReference>
<dbReference type="InterPro" id="IPR009051">
    <property type="entry name" value="Helical_ferredxn"/>
</dbReference>
<keyword evidence="9" id="KW-1185">Reference proteome</keyword>
<dbReference type="PROSITE" id="PS51379">
    <property type="entry name" value="4FE4S_FER_2"/>
    <property type="match status" value="1"/>
</dbReference>
<gene>
    <name evidence="8" type="ORF">ACFL6M_00740</name>
</gene>
<sequence length="440" mass="48573">MASRQETTVREKKDARGEIISVAIEALARASRGLASYHMNACVKCGLCGETCHIYQAEPEPKNLPAAKAAEVASFYRRYHTFLGKHAPLLCGARDLTEERLDKLVESVYGRCTACGRCGLHCSIGLDLASILRVGRNILAATGKVPEGLERTVQNQITTGNQMAIPPEELHSTAEWLAEDLKLEMDDEGASVPVDQTGRRVLYLINPREVKFFPLSLMAAAGVFRAAGESWTLSSRFYDVTNYGLFSGDDKSAAVLTKRVLEEAHRLGVEEVVLSECGHGFRSFRWEGPNWLQSAYRLPMRSILELLEEYLDEGRIQVDPGKNAERVTLHDPCNLVRWGGVSEPQRRVLRRVVQEFVEMTPNRAHNFCCGGGGGMLSMSEYGERRVASGATKAEQIRATGAKIVATPCHNCADQLIELSKRYKLGVEIQAVVELVYSALA</sequence>
<evidence type="ECO:0000313" key="8">
    <source>
        <dbReference type="EMBL" id="MFC1572102.1"/>
    </source>
</evidence>
<name>A0ABV6YID7_UNCEI</name>
<dbReference type="Proteomes" id="UP001593833">
    <property type="component" value="Unassembled WGS sequence"/>
</dbReference>
<protein>
    <submittedName>
        <fullName evidence="8">(Fe-S)-binding protein</fullName>
    </submittedName>
</protein>
<evidence type="ECO:0000256" key="3">
    <source>
        <dbReference type="ARBA" id="ARBA00022723"/>
    </source>
</evidence>
<proteinExistence type="predicted"/>
<keyword evidence="3" id="KW-0479">Metal-binding</keyword>
<evidence type="ECO:0000256" key="2">
    <source>
        <dbReference type="ARBA" id="ARBA00022485"/>
    </source>
</evidence>
<organism evidence="8 9">
    <name type="scientific">Eiseniibacteriota bacterium</name>
    <dbReference type="NCBI Taxonomy" id="2212470"/>
    <lineage>
        <taxon>Bacteria</taxon>
        <taxon>Candidatus Eiseniibacteriota</taxon>
    </lineage>
</organism>
<dbReference type="InterPro" id="IPR017896">
    <property type="entry name" value="4Fe4S_Fe-S-bd"/>
</dbReference>
<dbReference type="PANTHER" id="PTHR43551:SF1">
    <property type="entry name" value="HETERODISULFIDE REDUCTASE"/>
    <property type="match status" value="1"/>
</dbReference>
<dbReference type="Gene3D" id="1.10.1060.10">
    <property type="entry name" value="Alpha-helical ferredoxin"/>
    <property type="match status" value="1"/>
</dbReference>
<keyword evidence="4" id="KW-0249">Electron transport</keyword>
<dbReference type="PANTHER" id="PTHR43551">
    <property type="entry name" value="FUMARATE REDUCTASE IRON-SULFUR SUBUNIT"/>
    <property type="match status" value="1"/>
</dbReference>
<accession>A0ABV6YID7</accession>
<evidence type="ECO:0000256" key="1">
    <source>
        <dbReference type="ARBA" id="ARBA00022448"/>
    </source>
</evidence>
<keyword evidence="1" id="KW-0813">Transport</keyword>
<comment type="caution">
    <text evidence="8">The sequence shown here is derived from an EMBL/GenBank/DDBJ whole genome shotgun (WGS) entry which is preliminary data.</text>
</comment>
<dbReference type="Pfam" id="PF02754">
    <property type="entry name" value="CCG"/>
    <property type="match status" value="1"/>
</dbReference>
<dbReference type="SUPFAM" id="SSF46548">
    <property type="entry name" value="alpha-helical ferredoxin"/>
    <property type="match status" value="1"/>
</dbReference>
<evidence type="ECO:0000313" key="9">
    <source>
        <dbReference type="Proteomes" id="UP001593833"/>
    </source>
</evidence>